<dbReference type="Proteomes" id="UP000076727">
    <property type="component" value="Unassembled WGS sequence"/>
</dbReference>
<reference evidence="1 2" key="1">
    <citation type="journal article" date="2016" name="Mol. Biol. Evol.">
        <title>Comparative Genomics of Early-Diverging Mushroom-Forming Fungi Provides Insights into the Origins of Lignocellulose Decay Capabilities.</title>
        <authorList>
            <person name="Nagy L.G."/>
            <person name="Riley R."/>
            <person name="Tritt A."/>
            <person name="Adam C."/>
            <person name="Daum C."/>
            <person name="Floudas D."/>
            <person name="Sun H."/>
            <person name="Yadav J.S."/>
            <person name="Pangilinan J."/>
            <person name="Larsson K.H."/>
            <person name="Matsuura K."/>
            <person name="Barry K."/>
            <person name="Labutti K."/>
            <person name="Kuo R."/>
            <person name="Ohm R.A."/>
            <person name="Bhattacharya S.S."/>
            <person name="Shirouzu T."/>
            <person name="Yoshinaga Y."/>
            <person name="Martin F.M."/>
            <person name="Grigoriev I.V."/>
            <person name="Hibbett D.S."/>
        </authorList>
    </citation>
    <scope>NUCLEOTIDE SEQUENCE [LARGE SCALE GENOMIC DNA]</scope>
    <source>
        <strain evidence="1 2">L-15889</strain>
    </source>
</reference>
<evidence type="ECO:0000313" key="1">
    <source>
        <dbReference type="EMBL" id="KZT67848.1"/>
    </source>
</evidence>
<protein>
    <recommendedName>
        <fullName evidence="3">BTB domain-containing protein</fullName>
    </recommendedName>
</protein>
<dbReference type="STRING" id="1314783.A0A165P743"/>
<evidence type="ECO:0000313" key="2">
    <source>
        <dbReference type="Proteomes" id="UP000076727"/>
    </source>
</evidence>
<proteinExistence type="predicted"/>
<sequence length="121" mass="13686">MLIISELEGQSESQNVDNETGLLLLHVAEDPDTLDALLRFCYPTANPRFICIANIRPVMIAATKYQMEGMSSLLPEQLRSQCLTASSLRCCVRTGPRRCREVGRTTMPCHTHCGRLRLWTY</sequence>
<evidence type="ECO:0008006" key="3">
    <source>
        <dbReference type="Google" id="ProtNLM"/>
    </source>
</evidence>
<organism evidence="1 2">
    <name type="scientific">Daedalea quercina L-15889</name>
    <dbReference type="NCBI Taxonomy" id="1314783"/>
    <lineage>
        <taxon>Eukaryota</taxon>
        <taxon>Fungi</taxon>
        <taxon>Dikarya</taxon>
        <taxon>Basidiomycota</taxon>
        <taxon>Agaricomycotina</taxon>
        <taxon>Agaricomycetes</taxon>
        <taxon>Polyporales</taxon>
        <taxon>Fomitopsis</taxon>
    </lineage>
</organism>
<keyword evidence="2" id="KW-1185">Reference proteome</keyword>
<dbReference type="EMBL" id="KV429072">
    <property type="protein sequence ID" value="KZT67848.1"/>
    <property type="molecule type" value="Genomic_DNA"/>
</dbReference>
<gene>
    <name evidence="1" type="ORF">DAEQUDRAFT_374645</name>
</gene>
<dbReference type="AlphaFoldDB" id="A0A165P743"/>
<dbReference type="OrthoDB" id="3164835at2759"/>
<accession>A0A165P743</accession>
<name>A0A165P743_9APHY</name>